<evidence type="ECO:0000313" key="4">
    <source>
        <dbReference type="Proteomes" id="UP000635477"/>
    </source>
</evidence>
<organism evidence="3 4">
    <name type="scientific">Fusarium zealandicum</name>
    <dbReference type="NCBI Taxonomy" id="1053134"/>
    <lineage>
        <taxon>Eukaryota</taxon>
        <taxon>Fungi</taxon>
        <taxon>Dikarya</taxon>
        <taxon>Ascomycota</taxon>
        <taxon>Pezizomycotina</taxon>
        <taxon>Sordariomycetes</taxon>
        <taxon>Hypocreomycetidae</taxon>
        <taxon>Hypocreales</taxon>
        <taxon>Nectriaceae</taxon>
        <taxon>Fusarium</taxon>
        <taxon>Fusarium staphyleae species complex</taxon>
    </lineage>
</organism>
<evidence type="ECO:0000313" key="3">
    <source>
        <dbReference type="EMBL" id="KAF4974153.1"/>
    </source>
</evidence>
<sequence length="236" mass="26786">MALVILQALLNKISLLIEIWTQRTPAPVQQEAAERQAKECAPPPYQAARSNERAEAPSSSKEARSSTSQGFIWRMFLMFMSDPDAWWPTSETCDWAATMYVGARDVAQLMRNGFYWSEDNVRREDGQVLVGTAVPRSVRARGYKYARIYRLVDLAEQPEWEAELWVYSAKMRTLCEFRLRDIALRQVMLTWAGKSSDQMVYNFSAKIPEYNMNAIYDDMPLKGHGGVVGVLALAGG</sequence>
<comment type="caution">
    <text evidence="3">The sequence shown here is derived from an EMBL/GenBank/DDBJ whole genome shotgun (WGS) entry which is preliminary data.</text>
</comment>
<feature type="signal peptide" evidence="2">
    <location>
        <begin position="1"/>
        <end position="21"/>
    </location>
</feature>
<feature type="region of interest" description="Disordered" evidence="1">
    <location>
        <begin position="30"/>
        <end position="65"/>
    </location>
</feature>
<feature type="chain" id="PRO_5034210430" evidence="2">
    <location>
        <begin position="22"/>
        <end position="236"/>
    </location>
</feature>
<reference evidence="3" key="2">
    <citation type="submission" date="2020-05" db="EMBL/GenBank/DDBJ databases">
        <authorList>
            <person name="Kim H.-S."/>
            <person name="Proctor R.H."/>
            <person name="Brown D.W."/>
        </authorList>
    </citation>
    <scope>NUCLEOTIDE SEQUENCE</scope>
    <source>
        <strain evidence="3">NRRL 22465</strain>
    </source>
</reference>
<dbReference type="OrthoDB" id="4589291at2759"/>
<dbReference type="AlphaFoldDB" id="A0A8H4UCZ5"/>
<dbReference type="Proteomes" id="UP000635477">
    <property type="component" value="Unassembled WGS sequence"/>
</dbReference>
<keyword evidence="2" id="KW-0732">Signal</keyword>
<evidence type="ECO:0000256" key="1">
    <source>
        <dbReference type="SAM" id="MobiDB-lite"/>
    </source>
</evidence>
<keyword evidence="4" id="KW-1185">Reference proteome</keyword>
<proteinExistence type="predicted"/>
<evidence type="ECO:0000256" key="2">
    <source>
        <dbReference type="SAM" id="SignalP"/>
    </source>
</evidence>
<gene>
    <name evidence="3" type="ORF">FZEAL_8918</name>
</gene>
<name>A0A8H4UCZ5_9HYPO</name>
<accession>A0A8H4UCZ5</accession>
<protein>
    <submittedName>
        <fullName evidence="3">Uncharacterized protein</fullName>
    </submittedName>
</protein>
<dbReference type="EMBL" id="JABEYC010000797">
    <property type="protein sequence ID" value="KAF4974153.1"/>
    <property type="molecule type" value="Genomic_DNA"/>
</dbReference>
<reference evidence="3" key="1">
    <citation type="journal article" date="2020" name="BMC Genomics">
        <title>Correction to: Identification and distribution of gene clusters required for synthesis of sphingolipid metabolism inhibitors in diverse species of the filamentous fungus Fusarium.</title>
        <authorList>
            <person name="Kim H.S."/>
            <person name="Lohmar J.M."/>
            <person name="Busman M."/>
            <person name="Brown D.W."/>
            <person name="Naumann T.A."/>
            <person name="Divon H.H."/>
            <person name="Lysoe E."/>
            <person name="Uhlig S."/>
            <person name="Proctor R.H."/>
        </authorList>
    </citation>
    <scope>NUCLEOTIDE SEQUENCE</scope>
    <source>
        <strain evidence="3">NRRL 22465</strain>
    </source>
</reference>